<dbReference type="InterPro" id="IPR003667">
    <property type="entry name" value="NqrDE/RnfAE"/>
</dbReference>
<dbReference type="GO" id="GO:0009276">
    <property type="term" value="C:Gram-negative-bacterium-type cell wall"/>
    <property type="evidence" value="ECO:0007669"/>
    <property type="project" value="InterPro"/>
</dbReference>
<keyword evidence="4" id="KW-0997">Cell inner membrane</keyword>
<dbReference type="GO" id="GO:0022904">
    <property type="term" value="P:respiratory electron transport chain"/>
    <property type="evidence" value="ECO:0007669"/>
    <property type="project" value="InterPro"/>
</dbReference>
<keyword evidence="9 14" id="KW-0915">Sodium</keyword>
<protein>
    <recommendedName>
        <fullName evidence="14">Na(+)-translocating NADH-quinone reductase subunit E</fullName>
        <shortName evidence="14">Na(+)-NQR subunit E</shortName>
        <shortName evidence="14">Na(+)-translocating NQR subunit E</shortName>
        <ecNumber evidence="14">7.2.1.1</ecNumber>
    </recommendedName>
    <alternativeName>
        <fullName evidence="14">NQR complex subunit E</fullName>
    </alternativeName>
    <alternativeName>
        <fullName evidence="14">NQR-1 subunit E</fullName>
    </alternativeName>
</protein>
<keyword evidence="7 14" id="KW-1133">Transmembrane helix</keyword>
<comment type="similarity">
    <text evidence="14">Belongs to the NqrDE/RnfAE family.</text>
</comment>
<evidence type="ECO:0000256" key="5">
    <source>
        <dbReference type="ARBA" id="ARBA00022692"/>
    </source>
</evidence>
<accession>A0A518AYB4</accession>
<evidence type="ECO:0000256" key="6">
    <source>
        <dbReference type="ARBA" id="ARBA00022967"/>
    </source>
</evidence>
<keyword evidence="10 14" id="KW-0406">Ion transport</keyword>
<evidence type="ECO:0000256" key="12">
    <source>
        <dbReference type="ARBA" id="ARBA00023136"/>
    </source>
</evidence>
<dbReference type="PANTHER" id="PTHR30335">
    <property type="entry name" value="INTEGRAL MEMBRANE PROTEIN OF SOXR-REDUCING COMPLEX"/>
    <property type="match status" value="1"/>
</dbReference>
<comment type="subcellular location">
    <subcellularLocation>
        <location evidence="14">Cell membrane</location>
        <topology evidence="14">Multi-pass membrane protein</topology>
    </subcellularLocation>
    <subcellularLocation>
        <location evidence="1">Endomembrane system</location>
        <topology evidence="1">Multi-pass membrane protein</topology>
    </subcellularLocation>
</comment>
<feature type="transmembrane region" description="Helical" evidence="14">
    <location>
        <begin position="87"/>
        <end position="109"/>
    </location>
</feature>
<evidence type="ECO:0000256" key="1">
    <source>
        <dbReference type="ARBA" id="ARBA00004127"/>
    </source>
</evidence>
<evidence type="ECO:0000256" key="3">
    <source>
        <dbReference type="ARBA" id="ARBA00022475"/>
    </source>
</evidence>
<evidence type="ECO:0000256" key="4">
    <source>
        <dbReference type="ARBA" id="ARBA00022519"/>
    </source>
</evidence>
<dbReference type="GO" id="GO:0016655">
    <property type="term" value="F:oxidoreductase activity, acting on NAD(P)H, quinone or similar compound as acceptor"/>
    <property type="evidence" value="ECO:0007669"/>
    <property type="project" value="UniProtKB-UniRule"/>
</dbReference>
<dbReference type="NCBIfam" id="TIGR01940">
    <property type="entry name" value="nqrE"/>
    <property type="match status" value="1"/>
</dbReference>
<dbReference type="PANTHER" id="PTHR30335:SF1">
    <property type="entry name" value="NA(+)-TRANSLOCATING NADH-QUINONE REDUCTASE SUBUNIT E"/>
    <property type="match status" value="1"/>
</dbReference>
<dbReference type="GO" id="GO:0005886">
    <property type="term" value="C:plasma membrane"/>
    <property type="evidence" value="ECO:0007669"/>
    <property type="project" value="UniProtKB-SubCell"/>
</dbReference>
<comment type="function">
    <text evidence="14">NQR complex catalyzes the reduction of ubiquinone-1 to ubiquinol by two successive reactions, coupled with the transport of Na(+) ions from the cytoplasm to the periplasm. NqrA to NqrE are probably involved in the second step, the conversion of ubisemiquinone to ubiquinol.</text>
</comment>
<dbReference type="EC" id="7.2.1.1" evidence="14"/>
<evidence type="ECO:0000256" key="2">
    <source>
        <dbReference type="ARBA" id="ARBA00022448"/>
    </source>
</evidence>
<keyword evidence="6 14" id="KW-1278">Translocase</keyword>
<evidence type="ECO:0000256" key="9">
    <source>
        <dbReference type="ARBA" id="ARBA00023053"/>
    </source>
</evidence>
<dbReference type="HAMAP" id="MF_00429">
    <property type="entry name" value="NqrE"/>
    <property type="match status" value="1"/>
</dbReference>
<keyword evidence="13 14" id="KW-0739">Sodium transport</keyword>
<evidence type="ECO:0000256" key="10">
    <source>
        <dbReference type="ARBA" id="ARBA00023065"/>
    </source>
</evidence>
<dbReference type="InterPro" id="IPR050133">
    <property type="entry name" value="NqrDE/RnfAE_oxidrdctase"/>
</dbReference>
<evidence type="ECO:0000256" key="7">
    <source>
        <dbReference type="ARBA" id="ARBA00022989"/>
    </source>
</evidence>
<feature type="transmembrane region" description="Helical" evidence="14">
    <location>
        <begin position="183"/>
        <end position="207"/>
    </location>
</feature>
<dbReference type="Pfam" id="PF02508">
    <property type="entry name" value="Rnf-Nqr"/>
    <property type="match status" value="1"/>
</dbReference>
<evidence type="ECO:0000256" key="11">
    <source>
        <dbReference type="ARBA" id="ARBA00023075"/>
    </source>
</evidence>
<keyword evidence="5 14" id="KW-0812">Transmembrane</keyword>
<dbReference type="PIRSF" id="PIRSF006102">
    <property type="entry name" value="NQR_DE"/>
    <property type="match status" value="1"/>
</dbReference>
<comment type="subunit">
    <text evidence="14">Composed of six subunits; NqrA, NqrB, NqrC, NqrD, NqrE and NqrF.</text>
</comment>
<feature type="transmembrane region" description="Helical" evidence="14">
    <location>
        <begin position="116"/>
        <end position="139"/>
    </location>
</feature>
<dbReference type="AlphaFoldDB" id="A0A518AYB4"/>
<feature type="transmembrane region" description="Helical" evidence="14">
    <location>
        <begin position="151"/>
        <end position="171"/>
    </location>
</feature>
<feature type="transmembrane region" description="Helical" evidence="14">
    <location>
        <begin position="12"/>
        <end position="35"/>
    </location>
</feature>
<proteinExistence type="inferred from homology"/>
<evidence type="ECO:0000313" key="16">
    <source>
        <dbReference type="Proteomes" id="UP000317093"/>
    </source>
</evidence>
<sequence>MEDQIIHLASLAVKAIFIDNILLAYFLGMCSFLACSKKIDTAVGLGLAVVVVLTITAPANWLIYEFFLKKGALTWLGGSRFADVDLSFLKLISFIGVIAAMVQIVEMVLDRFSQKLYAALGIFLPLITVNCAILGSSLFMVEREYNFPESIVFGFGSGVGWALAIISLASIRQKLRYSNIPPGLRGLGITFLITGLMSLGFMCFQGIQLGNPAG</sequence>
<keyword evidence="16" id="KW-1185">Reference proteome</keyword>
<dbReference type="Proteomes" id="UP000317093">
    <property type="component" value="Chromosome"/>
</dbReference>
<comment type="catalytic activity">
    <reaction evidence="14">
        <text>a ubiquinone + n Na(+)(in) + NADH + H(+) = a ubiquinol + n Na(+)(out) + NAD(+)</text>
        <dbReference type="Rhea" id="RHEA:47748"/>
        <dbReference type="Rhea" id="RHEA-COMP:9565"/>
        <dbReference type="Rhea" id="RHEA-COMP:9566"/>
        <dbReference type="ChEBI" id="CHEBI:15378"/>
        <dbReference type="ChEBI" id="CHEBI:16389"/>
        <dbReference type="ChEBI" id="CHEBI:17976"/>
        <dbReference type="ChEBI" id="CHEBI:29101"/>
        <dbReference type="ChEBI" id="CHEBI:57540"/>
        <dbReference type="ChEBI" id="CHEBI:57945"/>
        <dbReference type="EC" id="7.2.1.1"/>
    </reaction>
</comment>
<keyword evidence="2 14" id="KW-0813">Transport</keyword>
<dbReference type="KEGG" id="knv:Pan216_05500"/>
<evidence type="ECO:0000256" key="8">
    <source>
        <dbReference type="ARBA" id="ARBA00023027"/>
    </source>
</evidence>
<name>A0A518AYB4_9BACT</name>
<evidence type="ECO:0000256" key="14">
    <source>
        <dbReference type="HAMAP-Rule" id="MF_00429"/>
    </source>
</evidence>
<evidence type="ECO:0000256" key="13">
    <source>
        <dbReference type="ARBA" id="ARBA00023201"/>
    </source>
</evidence>
<dbReference type="EMBL" id="CP036279">
    <property type="protein sequence ID" value="QDU59718.1"/>
    <property type="molecule type" value="Genomic_DNA"/>
</dbReference>
<organism evidence="15 16">
    <name type="scientific">Kolteria novifilia</name>
    <dbReference type="NCBI Taxonomy" id="2527975"/>
    <lineage>
        <taxon>Bacteria</taxon>
        <taxon>Pseudomonadati</taxon>
        <taxon>Planctomycetota</taxon>
        <taxon>Planctomycetia</taxon>
        <taxon>Kolteriales</taxon>
        <taxon>Kolteriaceae</taxon>
        <taxon>Kolteria</taxon>
    </lineage>
</organism>
<keyword evidence="11 14" id="KW-0830">Ubiquinone</keyword>
<reference evidence="15 16" key="1">
    <citation type="submission" date="2019-02" db="EMBL/GenBank/DDBJ databases">
        <title>Deep-cultivation of Planctomycetes and their phenomic and genomic characterization uncovers novel biology.</title>
        <authorList>
            <person name="Wiegand S."/>
            <person name="Jogler M."/>
            <person name="Boedeker C."/>
            <person name="Pinto D."/>
            <person name="Vollmers J."/>
            <person name="Rivas-Marin E."/>
            <person name="Kohn T."/>
            <person name="Peeters S.H."/>
            <person name="Heuer A."/>
            <person name="Rast P."/>
            <person name="Oberbeckmann S."/>
            <person name="Bunk B."/>
            <person name="Jeske O."/>
            <person name="Meyerdierks A."/>
            <person name="Storesund J.E."/>
            <person name="Kallscheuer N."/>
            <person name="Luecker S."/>
            <person name="Lage O.M."/>
            <person name="Pohl T."/>
            <person name="Merkel B.J."/>
            <person name="Hornburger P."/>
            <person name="Mueller R.-W."/>
            <person name="Bruemmer F."/>
            <person name="Labrenz M."/>
            <person name="Spormann A.M."/>
            <person name="Op den Camp H."/>
            <person name="Overmann J."/>
            <person name="Amann R."/>
            <person name="Jetten M.S.M."/>
            <person name="Mascher T."/>
            <person name="Medema M.H."/>
            <person name="Devos D.P."/>
            <person name="Kaster A.-K."/>
            <person name="Ovreas L."/>
            <person name="Rohde M."/>
            <person name="Galperin M.Y."/>
            <person name="Jogler C."/>
        </authorList>
    </citation>
    <scope>NUCLEOTIDE SEQUENCE [LARGE SCALE GENOMIC DNA]</scope>
    <source>
        <strain evidence="15 16">Pan216</strain>
    </source>
</reference>
<evidence type="ECO:0000313" key="15">
    <source>
        <dbReference type="EMBL" id="QDU59718.1"/>
    </source>
</evidence>
<feature type="transmembrane region" description="Helical" evidence="14">
    <location>
        <begin position="42"/>
        <end position="67"/>
    </location>
</feature>
<dbReference type="InterPro" id="IPR010967">
    <property type="entry name" value="NqrE"/>
</dbReference>
<dbReference type="GO" id="GO:0012505">
    <property type="term" value="C:endomembrane system"/>
    <property type="evidence" value="ECO:0007669"/>
    <property type="project" value="UniProtKB-SubCell"/>
</dbReference>
<dbReference type="GO" id="GO:0006814">
    <property type="term" value="P:sodium ion transport"/>
    <property type="evidence" value="ECO:0007669"/>
    <property type="project" value="UniProtKB-UniRule"/>
</dbReference>
<keyword evidence="3 14" id="KW-1003">Cell membrane</keyword>
<keyword evidence="15" id="KW-0560">Oxidoreductase</keyword>
<gene>
    <name evidence="14 15" type="primary">nqrE</name>
    <name evidence="15" type="ORF">Pan216_05500</name>
</gene>
<keyword evidence="8 14" id="KW-0520">NAD</keyword>
<keyword evidence="12 14" id="KW-0472">Membrane</keyword>